<name>A0A0A9HRB9_ARUDO</name>
<evidence type="ECO:0000256" key="1">
    <source>
        <dbReference type="SAM" id="MobiDB-lite"/>
    </source>
</evidence>
<proteinExistence type="predicted"/>
<feature type="compositionally biased region" description="Low complexity" evidence="1">
    <location>
        <begin position="18"/>
        <end position="29"/>
    </location>
</feature>
<reference evidence="2" key="2">
    <citation type="journal article" date="2015" name="Data Brief">
        <title>Shoot transcriptome of the giant reed, Arundo donax.</title>
        <authorList>
            <person name="Barrero R.A."/>
            <person name="Guerrero F.D."/>
            <person name="Moolhuijzen P."/>
            <person name="Goolsby J.A."/>
            <person name="Tidwell J."/>
            <person name="Bellgard S.E."/>
            <person name="Bellgard M.I."/>
        </authorList>
    </citation>
    <scope>NUCLEOTIDE SEQUENCE</scope>
    <source>
        <tissue evidence="2">Shoot tissue taken approximately 20 cm above the soil surface</tissue>
    </source>
</reference>
<reference evidence="2" key="1">
    <citation type="submission" date="2014-09" db="EMBL/GenBank/DDBJ databases">
        <authorList>
            <person name="Magalhaes I.L.F."/>
            <person name="Oliveira U."/>
            <person name="Santos F.R."/>
            <person name="Vidigal T.H.D.A."/>
            <person name="Brescovit A.D."/>
            <person name="Santos A.J."/>
        </authorList>
    </citation>
    <scope>NUCLEOTIDE SEQUENCE</scope>
    <source>
        <tissue evidence="2">Shoot tissue taken approximately 20 cm above the soil surface</tissue>
    </source>
</reference>
<evidence type="ECO:0000313" key="2">
    <source>
        <dbReference type="EMBL" id="JAE38389.1"/>
    </source>
</evidence>
<feature type="region of interest" description="Disordered" evidence="1">
    <location>
        <begin position="1"/>
        <end position="29"/>
    </location>
</feature>
<dbReference type="AlphaFoldDB" id="A0A0A9HRB9"/>
<sequence>MLATTSLASAPPRRAGVTWSTTPPATTPSLSSLSMIQLKFLWLPLLSCLVPPGI</sequence>
<protein>
    <submittedName>
        <fullName evidence="2">Uncharacterized protein</fullName>
    </submittedName>
</protein>
<dbReference type="EMBL" id="GBRH01159507">
    <property type="protein sequence ID" value="JAE38389.1"/>
    <property type="molecule type" value="Transcribed_RNA"/>
</dbReference>
<organism evidence="2">
    <name type="scientific">Arundo donax</name>
    <name type="common">Giant reed</name>
    <name type="synonym">Donax arundinaceus</name>
    <dbReference type="NCBI Taxonomy" id="35708"/>
    <lineage>
        <taxon>Eukaryota</taxon>
        <taxon>Viridiplantae</taxon>
        <taxon>Streptophyta</taxon>
        <taxon>Embryophyta</taxon>
        <taxon>Tracheophyta</taxon>
        <taxon>Spermatophyta</taxon>
        <taxon>Magnoliopsida</taxon>
        <taxon>Liliopsida</taxon>
        <taxon>Poales</taxon>
        <taxon>Poaceae</taxon>
        <taxon>PACMAD clade</taxon>
        <taxon>Arundinoideae</taxon>
        <taxon>Arundineae</taxon>
        <taxon>Arundo</taxon>
    </lineage>
</organism>
<accession>A0A0A9HRB9</accession>